<sequence>MADSCSASMRSSSSSDPNPLDFEFWGYFKKNVSHTSHPNLGFLQAAIMVGWYTMITAFIVNLFAACRGYYCLPISWIN</sequence>
<dbReference type="GO" id="GO:0003676">
    <property type="term" value="F:nucleic acid binding"/>
    <property type="evidence" value="ECO:0007669"/>
    <property type="project" value="InterPro"/>
</dbReference>
<feature type="transmembrane region" description="Helical" evidence="1">
    <location>
        <begin position="42"/>
        <end position="64"/>
    </location>
</feature>
<keyword evidence="1" id="KW-0812">Transmembrane</keyword>
<dbReference type="AlphaFoldDB" id="A0A0K2UJK4"/>
<proteinExistence type="predicted"/>
<dbReference type="Gene3D" id="3.30.420.10">
    <property type="entry name" value="Ribonuclease H-like superfamily/Ribonuclease H"/>
    <property type="match status" value="1"/>
</dbReference>
<dbReference type="InterPro" id="IPR036397">
    <property type="entry name" value="RNaseH_sf"/>
</dbReference>
<evidence type="ECO:0000313" key="2">
    <source>
        <dbReference type="EMBL" id="CDW38250.1"/>
    </source>
</evidence>
<keyword evidence="1" id="KW-0472">Membrane</keyword>
<dbReference type="EMBL" id="HACA01020889">
    <property type="protein sequence ID" value="CDW38250.1"/>
    <property type="molecule type" value="Transcribed_RNA"/>
</dbReference>
<organism evidence="2">
    <name type="scientific">Lepeophtheirus salmonis</name>
    <name type="common">Salmon louse</name>
    <name type="synonym">Caligus salmonis</name>
    <dbReference type="NCBI Taxonomy" id="72036"/>
    <lineage>
        <taxon>Eukaryota</taxon>
        <taxon>Metazoa</taxon>
        <taxon>Ecdysozoa</taxon>
        <taxon>Arthropoda</taxon>
        <taxon>Crustacea</taxon>
        <taxon>Multicrustacea</taxon>
        <taxon>Hexanauplia</taxon>
        <taxon>Copepoda</taxon>
        <taxon>Siphonostomatoida</taxon>
        <taxon>Caligidae</taxon>
        <taxon>Lepeophtheirus</taxon>
    </lineage>
</organism>
<name>A0A0K2UJK4_LEPSM</name>
<accession>A0A0K2UJK4</accession>
<protein>
    <submittedName>
        <fullName evidence="2">Uncharacterized protein</fullName>
    </submittedName>
</protein>
<keyword evidence="1" id="KW-1133">Transmembrane helix</keyword>
<evidence type="ECO:0000256" key="1">
    <source>
        <dbReference type="SAM" id="Phobius"/>
    </source>
</evidence>
<reference evidence="2" key="1">
    <citation type="submission" date="2014-05" db="EMBL/GenBank/DDBJ databases">
        <authorList>
            <person name="Chronopoulou M."/>
        </authorList>
    </citation>
    <scope>NUCLEOTIDE SEQUENCE</scope>
    <source>
        <tissue evidence="2">Whole organism</tissue>
    </source>
</reference>